<keyword evidence="2" id="KW-0812">Transmembrane</keyword>
<organism evidence="3 4">
    <name type="scientific">Candidatus Blautia merdavium</name>
    <dbReference type="NCBI Taxonomy" id="2838494"/>
    <lineage>
        <taxon>Bacteria</taxon>
        <taxon>Bacillati</taxon>
        <taxon>Bacillota</taxon>
        <taxon>Clostridia</taxon>
        <taxon>Lachnospirales</taxon>
        <taxon>Lachnospiraceae</taxon>
        <taxon>Blautia</taxon>
    </lineage>
</organism>
<feature type="transmembrane region" description="Helical" evidence="2">
    <location>
        <begin position="75"/>
        <end position="96"/>
    </location>
</feature>
<evidence type="ECO:0000313" key="4">
    <source>
        <dbReference type="Proteomes" id="UP000823886"/>
    </source>
</evidence>
<proteinExistence type="predicted"/>
<feature type="transmembrane region" description="Helical" evidence="2">
    <location>
        <begin position="108"/>
        <end position="131"/>
    </location>
</feature>
<dbReference type="AlphaFoldDB" id="A0A9D2PQ05"/>
<feature type="transmembrane region" description="Helical" evidence="2">
    <location>
        <begin position="143"/>
        <end position="166"/>
    </location>
</feature>
<evidence type="ECO:0000256" key="2">
    <source>
        <dbReference type="SAM" id="Phobius"/>
    </source>
</evidence>
<dbReference type="InterPro" id="IPR006938">
    <property type="entry name" value="DUF624"/>
</dbReference>
<evidence type="ECO:0000313" key="3">
    <source>
        <dbReference type="EMBL" id="HJC64516.1"/>
    </source>
</evidence>
<keyword evidence="2" id="KW-0472">Membrane</keyword>
<feature type="region of interest" description="Disordered" evidence="1">
    <location>
        <begin position="209"/>
        <end position="231"/>
    </location>
</feature>
<keyword evidence="2" id="KW-1133">Transmembrane helix</keyword>
<dbReference type="EMBL" id="DWVZ01000181">
    <property type="protein sequence ID" value="HJC64516.1"/>
    <property type="molecule type" value="Genomic_DNA"/>
</dbReference>
<evidence type="ECO:0000256" key="1">
    <source>
        <dbReference type="SAM" id="MobiDB-lite"/>
    </source>
</evidence>
<sequence length="231" mass="26205">MNPLNENSLFNIIFNKLGDIIIANLLFILCSIPLITIGPALTALYHCTLRSIKGNNPGTVKTFFRAFKESFRQSVLVWILFLVILAVLVLNIRFLLSQDSSASQMLVYLSMAVTAFAVIGFLYIFPVIAAFSNSLKNLLRNSYIFAFMHFPSTILIAVVTILPMYMTYQDLALLPLYAFCWFFFGFGLTAEINSRLFYRMFKPYLEKEESEEQEEAVGIEESSSESDSVKS</sequence>
<feature type="compositionally biased region" description="Acidic residues" evidence="1">
    <location>
        <begin position="209"/>
        <end position="224"/>
    </location>
</feature>
<feature type="transmembrane region" description="Helical" evidence="2">
    <location>
        <begin position="20"/>
        <end position="45"/>
    </location>
</feature>
<name>A0A9D2PQ05_9FIRM</name>
<comment type="caution">
    <text evidence="3">The sequence shown here is derived from an EMBL/GenBank/DDBJ whole genome shotgun (WGS) entry which is preliminary data.</text>
</comment>
<protein>
    <submittedName>
        <fullName evidence="3">DUF624 domain-containing protein</fullName>
    </submittedName>
</protein>
<dbReference type="Proteomes" id="UP000823886">
    <property type="component" value="Unassembled WGS sequence"/>
</dbReference>
<reference evidence="3" key="1">
    <citation type="journal article" date="2021" name="PeerJ">
        <title>Extensive microbial diversity within the chicken gut microbiome revealed by metagenomics and culture.</title>
        <authorList>
            <person name="Gilroy R."/>
            <person name="Ravi A."/>
            <person name="Getino M."/>
            <person name="Pursley I."/>
            <person name="Horton D.L."/>
            <person name="Alikhan N.F."/>
            <person name="Baker D."/>
            <person name="Gharbi K."/>
            <person name="Hall N."/>
            <person name="Watson M."/>
            <person name="Adriaenssens E.M."/>
            <person name="Foster-Nyarko E."/>
            <person name="Jarju S."/>
            <person name="Secka A."/>
            <person name="Antonio M."/>
            <person name="Oren A."/>
            <person name="Chaudhuri R.R."/>
            <person name="La Ragione R."/>
            <person name="Hildebrand F."/>
            <person name="Pallen M.J."/>
        </authorList>
    </citation>
    <scope>NUCLEOTIDE SEQUENCE</scope>
    <source>
        <strain evidence="3">ChiBcec2-3848</strain>
    </source>
</reference>
<reference evidence="3" key="2">
    <citation type="submission" date="2021-04" db="EMBL/GenBank/DDBJ databases">
        <authorList>
            <person name="Gilroy R."/>
        </authorList>
    </citation>
    <scope>NUCLEOTIDE SEQUENCE</scope>
    <source>
        <strain evidence="3">ChiBcec2-3848</strain>
    </source>
</reference>
<gene>
    <name evidence="3" type="ORF">H9753_13035</name>
</gene>
<accession>A0A9D2PQ05</accession>
<feature type="transmembrane region" description="Helical" evidence="2">
    <location>
        <begin position="172"/>
        <end position="192"/>
    </location>
</feature>
<dbReference type="Pfam" id="PF04854">
    <property type="entry name" value="DUF624"/>
    <property type="match status" value="1"/>
</dbReference>